<dbReference type="InterPro" id="IPR050109">
    <property type="entry name" value="HTH-type_TetR-like_transc_reg"/>
</dbReference>
<reference evidence="6" key="2">
    <citation type="submission" date="2020-09" db="EMBL/GenBank/DDBJ databases">
        <authorList>
            <person name="Sun Q."/>
            <person name="Ohkuma M."/>
        </authorList>
    </citation>
    <scope>NUCLEOTIDE SEQUENCE</scope>
    <source>
        <strain evidence="6">JCM 4386</strain>
    </source>
</reference>
<keyword evidence="3" id="KW-0804">Transcription</keyword>
<reference evidence="6" key="1">
    <citation type="journal article" date="2014" name="Int. J. Syst. Evol. Microbiol.">
        <title>Complete genome sequence of Corynebacterium casei LMG S-19264T (=DSM 44701T), isolated from a smear-ripened cheese.</title>
        <authorList>
            <consortium name="US DOE Joint Genome Institute (JGI-PGF)"/>
            <person name="Walter F."/>
            <person name="Albersmeier A."/>
            <person name="Kalinowski J."/>
            <person name="Ruckert C."/>
        </authorList>
    </citation>
    <scope>NUCLEOTIDE SEQUENCE</scope>
    <source>
        <strain evidence="6">JCM 4386</strain>
    </source>
</reference>
<dbReference type="Pfam" id="PF13305">
    <property type="entry name" value="TetR_C_33"/>
    <property type="match status" value="1"/>
</dbReference>
<evidence type="ECO:0000259" key="5">
    <source>
        <dbReference type="PROSITE" id="PS50977"/>
    </source>
</evidence>
<name>A0A918L365_9ACTN</name>
<dbReference type="GO" id="GO:0003700">
    <property type="term" value="F:DNA-binding transcription factor activity"/>
    <property type="evidence" value="ECO:0007669"/>
    <property type="project" value="TreeGrafter"/>
</dbReference>
<dbReference type="InterPro" id="IPR009057">
    <property type="entry name" value="Homeodomain-like_sf"/>
</dbReference>
<evidence type="ECO:0000256" key="3">
    <source>
        <dbReference type="ARBA" id="ARBA00023163"/>
    </source>
</evidence>
<dbReference type="Gene3D" id="1.10.357.10">
    <property type="entry name" value="Tetracycline Repressor, domain 2"/>
    <property type="match status" value="1"/>
</dbReference>
<dbReference type="Proteomes" id="UP000606194">
    <property type="component" value="Unassembled WGS sequence"/>
</dbReference>
<organism evidence="6 7">
    <name type="scientific">Streptomyces humidus</name>
    <dbReference type="NCBI Taxonomy" id="52259"/>
    <lineage>
        <taxon>Bacteria</taxon>
        <taxon>Bacillati</taxon>
        <taxon>Actinomycetota</taxon>
        <taxon>Actinomycetes</taxon>
        <taxon>Kitasatosporales</taxon>
        <taxon>Streptomycetaceae</taxon>
        <taxon>Streptomyces</taxon>
    </lineage>
</organism>
<dbReference type="PRINTS" id="PR00455">
    <property type="entry name" value="HTHTETR"/>
</dbReference>
<keyword evidence="2 4" id="KW-0238">DNA-binding</keyword>
<keyword evidence="7" id="KW-1185">Reference proteome</keyword>
<proteinExistence type="predicted"/>
<feature type="domain" description="HTH tetR-type" evidence="5">
    <location>
        <begin position="11"/>
        <end position="71"/>
    </location>
</feature>
<dbReference type="GO" id="GO:0000976">
    <property type="term" value="F:transcription cis-regulatory region binding"/>
    <property type="evidence" value="ECO:0007669"/>
    <property type="project" value="TreeGrafter"/>
</dbReference>
<comment type="caution">
    <text evidence="6">The sequence shown here is derived from an EMBL/GenBank/DDBJ whole genome shotgun (WGS) entry which is preliminary data.</text>
</comment>
<dbReference type="InterPro" id="IPR001647">
    <property type="entry name" value="HTH_TetR"/>
</dbReference>
<feature type="DNA-binding region" description="H-T-H motif" evidence="4">
    <location>
        <begin position="34"/>
        <end position="53"/>
    </location>
</feature>
<dbReference type="PROSITE" id="PS50977">
    <property type="entry name" value="HTH_TETR_2"/>
    <property type="match status" value="1"/>
</dbReference>
<accession>A0A918L365</accession>
<keyword evidence="1" id="KW-0805">Transcription regulation</keyword>
<sequence length="193" mass="20575">MGMVSRAESAASTRRALLDSAAALLDEGGPEAVTLRDVGARAGVSRGAPYGHFADKESLLAAVAAESWERLSDEIAAQRGTPAERLRGALAALVMIGRHHPHRYRQMFGPPAGEEPGRMIRASCRTQEEFLAIVSELVGERDLHRYGALLFTGVSGIIAAELSGHFDTGTWRTSADELVDTLVAIIADGRIQA</sequence>
<evidence type="ECO:0000256" key="1">
    <source>
        <dbReference type="ARBA" id="ARBA00023015"/>
    </source>
</evidence>
<dbReference type="EMBL" id="BMTL01000011">
    <property type="protein sequence ID" value="GGR89942.1"/>
    <property type="molecule type" value="Genomic_DNA"/>
</dbReference>
<dbReference type="Pfam" id="PF00440">
    <property type="entry name" value="TetR_N"/>
    <property type="match status" value="1"/>
</dbReference>
<dbReference type="SUPFAM" id="SSF48498">
    <property type="entry name" value="Tetracyclin repressor-like, C-terminal domain"/>
    <property type="match status" value="1"/>
</dbReference>
<evidence type="ECO:0000313" key="6">
    <source>
        <dbReference type="EMBL" id="GGR89942.1"/>
    </source>
</evidence>
<dbReference type="SUPFAM" id="SSF46689">
    <property type="entry name" value="Homeodomain-like"/>
    <property type="match status" value="1"/>
</dbReference>
<protein>
    <submittedName>
        <fullName evidence="6">TetR family transcriptional regulator</fullName>
    </submittedName>
</protein>
<evidence type="ECO:0000313" key="7">
    <source>
        <dbReference type="Proteomes" id="UP000606194"/>
    </source>
</evidence>
<gene>
    <name evidence="6" type="ORF">GCM10010269_31330</name>
</gene>
<dbReference type="InterPro" id="IPR025996">
    <property type="entry name" value="MT1864/Rv1816-like_C"/>
</dbReference>
<dbReference type="InterPro" id="IPR036271">
    <property type="entry name" value="Tet_transcr_reg_TetR-rel_C_sf"/>
</dbReference>
<dbReference type="PANTHER" id="PTHR30055">
    <property type="entry name" value="HTH-TYPE TRANSCRIPTIONAL REGULATOR RUTR"/>
    <property type="match status" value="1"/>
</dbReference>
<evidence type="ECO:0000256" key="2">
    <source>
        <dbReference type="ARBA" id="ARBA00023125"/>
    </source>
</evidence>
<dbReference type="PANTHER" id="PTHR30055:SF220">
    <property type="entry name" value="TETR-FAMILY REGULATORY PROTEIN"/>
    <property type="match status" value="1"/>
</dbReference>
<evidence type="ECO:0000256" key="4">
    <source>
        <dbReference type="PROSITE-ProRule" id="PRU00335"/>
    </source>
</evidence>
<dbReference type="AlphaFoldDB" id="A0A918L365"/>